<accession>A0A2X0LAL7</accession>
<dbReference type="FunFam" id="2.30.170.20:FF:000001">
    <property type="entry name" value="probable ribosome biogenesis protein RLP24"/>
    <property type="match status" value="1"/>
</dbReference>
<dbReference type="CDD" id="cd00472">
    <property type="entry name" value="Ribosomal_L24e_L24"/>
    <property type="match status" value="1"/>
</dbReference>
<dbReference type="AlphaFoldDB" id="A0A2X0LAL7"/>
<sequence>MKVEPCYVCSSPCYPGHAQHIARELKSTMFVRNDSKCFRFCRSKCHKNFKMKRNPRKLKWTKAFRKAAGKEMTVDSTLEFEKRRHVPIKYDRDLVKATIAGMKRIQQVKERREKAFYRARMLAAQPAVLASDSLEVTRSSHLLGLQTVSESTAKALDASHSLLKARKETKLARQAKRQDERKQSSTMEAIKLADLTGVDHSSSSMELDQGEQIKEKIKISKKKSATALKRSQGVSMGMVTE</sequence>
<name>A0A2X0LAL7_9BASI</name>
<dbReference type="EMBL" id="FMWP01000088">
    <property type="protein sequence ID" value="SCZ96546.1"/>
    <property type="molecule type" value="Genomic_DNA"/>
</dbReference>
<feature type="region of interest" description="Disordered" evidence="3">
    <location>
        <begin position="219"/>
        <end position="241"/>
    </location>
</feature>
<feature type="domain" description="Large ribosomal subunit protein eL24-related N-terminal" evidence="4">
    <location>
        <begin position="1"/>
        <end position="74"/>
    </location>
</feature>
<evidence type="ECO:0000313" key="6">
    <source>
        <dbReference type="Proteomes" id="UP000249723"/>
    </source>
</evidence>
<dbReference type="Proteomes" id="UP000249723">
    <property type="component" value="Unassembled WGS sequence"/>
</dbReference>
<dbReference type="GO" id="GO:0003735">
    <property type="term" value="F:structural constituent of ribosome"/>
    <property type="evidence" value="ECO:0007669"/>
    <property type="project" value="InterPro"/>
</dbReference>
<dbReference type="OrthoDB" id="10262490at2759"/>
<evidence type="ECO:0000313" key="5">
    <source>
        <dbReference type="EMBL" id="SCZ96546.1"/>
    </source>
</evidence>
<dbReference type="SUPFAM" id="SSF57716">
    <property type="entry name" value="Glucocorticoid receptor-like (DNA-binding domain)"/>
    <property type="match status" value="1"/>
</dbReference>
<evidence type="ECO:0000256" key="3">
    <source>
        <dbReference type="SAM" id="MobiDB-lite"/>
    </source>
</evidence>
<dbReference type="GO" id="GO:0005730">
    <property type="term" value="C:nucleolus"/>
    <property type="evidence" value="ECO:0007669"/>
    <property type="project" value="TreeGrafter"/>
</dbReference>
<organism evidence="5 6">
    <name type="scientific">Microbotryum saponariae</name>
    <dbReference type="NCBI Taxonomy" id="289078"/>
    <lineage>
        <taxon>Eukaryota</taxon>
        <taxon>Fungi</taxon>
        <taxon>Dikarya</taxon>
        <taxon>Basidiomycota</taxon>
        <taxon>Pucciniomycotina</taxon>
        <taxon>Microbotryomycetes</taxon>
        <taxon>Microbotryales</taxon>
        <taxon>Microbotryaceae</taxon>
        <taxon>Microbotryum</taxon>
    </lineage>
</organism>
<protein>
    <recommendedName>
        <fullName evidence="2">Ribosome biogenesis protein RLP24</fullName>
    </recommendedName>
</protein>
<evidence type="ECO:0000259" key="4">
    <source>
        <dbReference type="Pfam" id="PF01246"/>
    </source>
</evidence>
<gene>
    <name evidence="5" type="ORF">BZ3500_MVSOF-1268-A1-R1_CHR8-2G10285</name>
</gene>
<dbReference type="STRING" id="289078.A0A2X0LAL7"/>
<dbReference type="Pfam" id="PF01246">
    <property type="entry name" value="Ribosomal_L24e"/>
    <property type="match status" value="1"/>
</dbReference>
<dbReference type="Gene3D" id="2.30.170.20">
    <property type="entry name" value="Ribosomal protein L24e"/>
    <property type="match status" value="1"/>
</dbReference>
<dbReference type="PANTHER" id="PTHR10792:SF8">
    <property type="entry name" value="RIBOSOME BIOGENESIS PROTEIN RLP24-RELATED"/>
    <property type="match status" value="1"/>
</dbReference>
<evidence type="ECO:0000256" key="2">
    <source>
        <dbReference type="ARBA" id="ARBA00018397"/>
    </source>
</evidence>
<dbReference type="InterPro" id="IPR000988">
    <property type="entry name" value="Ribosomal_eL24-rel_N"/>
</dbReference>
<proteinExistence type="inferred from homology"/>
<dbReference type="InterPro" id="IPR038630">
    <property type="entry name" value="L24e/L24_sf"/>
</dbReference>
<dbReference type="InterPro" id="IPR056366">
    <property type="entry name" value="Ribosomal_eL24"/>
</dbReference>
<evidence type="ECO:0000256" key="1">
    <source>
        <dbReference type="ARBA" id="ARBA00005647"/>
    </source>
</evidence>
<comment type="similarity">
    <text evidence="1">Belongs to the eukaryotic ribosomal protein eL24 family.</text>
</comment>
<keyword evidence="6" id="KW-1185">Reference proteome</keyword>
<reference evidence="6" key="1">
    <citation type="submission" date="2016-10" db="EMBL/GenBank/DDBJ databases">
        <authorList>
            <person name="Jeantristanb JTB J.-T."/>
            <person name="Ricardo R."/>
        </authorList>
    </citation>
    <scope>NUCLEOTIDE SEQUENCE [LARGE SCALE GENOMIC DNA]</scope>
</reference>
<dbReference type="PANTHER" id="PTHR10792">
    <property type="entry name" value="60S RIBOSOMAL PROTEIN L24"/>
    <property type="match status" value="1"/>
</dbReference>
<dbReference type="GO" id="GO:0042273">
    <property type="term" value="P:ribosomal large subunit biogenesis"/>
    <property type="evidence" value="ECO:0007669"/>
    <property type="project" value="TreeGrafter"/>
</dbReference>